<dbReference type="Proteomes" id="UP001519887">
    <property type="component" value="Unassembled WGS sequence"/>
</dbReference>
<protein>
    <submittedName>
        <fullName evidence="1">Uncharacterized protein</fullName>
    </submittedName>
</protein>
<feature type="non-terminal residue" evidence="1">
    <location>
        <position position="1"/>
    </location>
</feature>
<sequence length="173" mass="19261">EGAKQVQASVRRALAIRGEEGQYKARGHLQIRRGPYLIAHRLDETNTAEDIRFEGRYIDLFEAELPVLQGVALKPGEDCLLYDLSWTREGSGAAEILISSSQIRDERLEANRLTFFSESPSDMTVSTRIRMANEPVRAVAGGQPAEWSRDAESGTVLVRYPGSPEGVEVTLEW</sequence>
<evidence type="ECO:0000313" key="1">
    <source>
        <dbReference type="EMBL" id="MBW7458232.1"/>
    </source>
</evidence>
<dbReference type="EMBL" id="JAHZIK010001120">
    <property type="protein sequence ID" value="MBW7458232.1"/>
    <property type="molecule type" value="Genomic_DNA"/>
</dbReference>
<name>A0ABS7CBJ2_9BACL</name>
<gene>
    <name evidence="1" type="ORF">K0U00_29760</name>
</gene>
<reference evidence="1 2" key="1">
    <citation type="submission" date="2021-07" db="EMBL/GenBank/DDBJ databases">
        <title>Paenibacillus radiodurans sp. nov., isolated from the southeastern edge of Tengger Desert.</title>
        <authorList>
            <person name="Zhang G."/>
        </authorList>
    </citation>
    <scope>NUCLEOTIDE SEQUENCE [LARGE SCALE GENOMIC DNA]</scope>
    <source>
        <strain evidence="1 2">CCM 7311</strain>
    </source>
</reference>
<keyword evidence="2" id="KW-1185">Reference proteome</keyword>
<comment type="caution">
    <text evidence="1">The sequence shown here is derived from an EMBL/GenBank/DDBJ whole genome shotgun (WGS) entry which is preliminary data.</text>
</comment>
<proteinExistence type="predicted"/>
<organism evidence="1 2">
    <name type="scientific">Paenibacillus sepulcri</name>
    <dbReference type="NCBI Taxonomy" id="359917"/>
    <lineage>
        <taxon>Bacteria</taxon>
        <taxon>Bacillati</taxon>
        <taxon>Bacillota</taxon>
        <taxon>Bacilli</taxon>
        <taxon>Bacillales</taxon>
        <taxon>Paenibacillaceae</taxon>
        <taxon>Paenibacillus</taxon>
    </lineage>
</organism>
<accession>A0ABS7CBJ2</accession>
<evidence type="ECO:0000313" key="2">
    <source>
        <dbReference type="Proteomes" id="UP001519887"/>
    </source>
</evidence>